<dbReference type="Gene3D" id="3.30.540.10">
    <property type="entry name" value="Fructose-1,6-Bisphosphatase, subunit A, domain 1"/>
    <property type="match status" value="1"/>
</dbReference>
<feature type="binding site" evidence="4">
    <location>
        <position position="94"/>
    </location>
    <ligand>
        <name>Mg(2+)</name>
        <dbReference type="ChEBI" id="CHEBI:18420"/>
        <label>1</label>
        <note>catalytic</note>
    </ligand>
</feature>
<feature type="binding site" evidence="4">
    <location>
        <position position="250"/>
    </location>
    <ligand>
        <name>Mg(2+)</name>
        <dbReference type="ChEBI" id="CHEBI:18420"/>
        <label>1</label>
        <note>catalytic</note>
    </ligand>
</feature>
<dbReference type="Pfam" id="PF00459">
    <property type="entry name" value="Inositol_P"/>
    <property type="match status" value="1"/>
</dbReference>
<dbReference type="GO" id="GO:0007165">
    <property type="term" value="P:signal transduction"/>
    <property type="evidence" value="ECO:0007669"/>
    <property type="project" value="TreeGrafter"/>
</dbReference>
<protein>
    <submittedName>
        <fullName evidence="6">Inositol-phosphate phosphatase</fullName>
    </submittedName>
</protein>
<feature type="binding site" evidence="4">
    <location>
        <position position="50"/>
    </location>
    <ligand>
        <name>Mg(2+)</name>
        <dbReference type="ChEBI" id="CHEBI:18420"/>
        <label>1</label>
        <note>catalytic</note>
    </ligand>
</feature>
<evidence type="ECO:0000256" key="1">
    <source>
        <dbReference type="ARBA" id="ARBA00022723"/>
    </source>
</evidence>
<reference evidence="6 7" key="1">
    <citation type="submission" date="2019-02" db="EMBL/GenBank/DDBJ databases">
        <title>Complete Genome Sequence and Methylome Analysis of Brevibacterium luteolum NEB1784.</title>
        <authorList>
            <person name="Fomenkov A."/>
            <person name="Roberts R.J."/>
        </authorList>
    </citation>
    <scope>NUCLEOTIDE SEQUENCE [LARGE SCALE GENOMIC DNA]</scope>
    <source>
        <strain evidence="6 7">NEB1784</strain>
    </source>
</reference>
<dbReference type="PANTHER" id="PTHR20854">
    <property type="entry name" value="INOSITOL MONOPHOSPHATASE"/>
    <property type="match status" value="1"/>
</dbReference>
<dbReference type="KEGG" id="blut:EW640_12230"/>
<dbReference type="InterPro" id="IPR000760">
    <property type="entry name" value="Inositol_monophosphatase-like"/>
</dbReference>
<comment type="cofactor">
    <cofactor evidence="4">
        <name>Mg(2+)</name>
        <dbReference type="ChEBI" id="CHEBI:18420"/>
    </cofactor>
</comment>
<evidence type="ECO:0000256" key="4">
    <source>
        <dbReference type="PIRSR" id="PIRSR600760-2"/>
    </source>
</evidence>
<name>A0A6G8L0J9_9MICO</name>
<feature type="binding site" evidence="4">
    <location>
        <position position="91"/>
    </location>
    <ligand>
        <name>Mg(2+)</name>
        <dbReference type="ChEBI" id="CHEBI:18420"/>
        <label>1</label>
        <note>catalytic</note>
    </ligand>
</feature>
<keyword evidence="1 4" id="KW-0479">Metal-binding</keyword>
<organism evidence="6 7">
    <name type="scientific">Brevibacterium luteolum</name>
    <dbReference type="NCBI Taxonomy" id="199591"/>
    <lineage>
        <taxon>Bacteria</taxon>
        <taxon>Bacillati</taxon>
        <taxon>Actinomycetota</taxon>
        <taxon>Actinomycetes</taxon>
        <taxon>Micrococcales</taxon>
        <taxon>Brevibacteriaceae</taxon>
        <taxon>Brevibacterium</taxon>
    </lineage>
</organism>
<dbReference type="Gene3D" id="3.40.190.80">
    <property type="match status" value="1"/>
</dbReference>
<evidence type="ECO:0000256" key="2">
    <source>
        <dbReference type="ARBA" id="ARBA00022801"/>
    </source>
</evidence>
<dbReference type="GO" id="GO:0006020">
    <property type="term" value="P:inositol metabolic process"/>
    <property type="evidence" value="ECO:0007669"/>
    <property type="project" value="TreeGrafter"/>
</dbReference>
<accession>A0A6G8L0J9</accession>
<evidence type="ECO:0000313" key="6">
    <source>
        <dbReference type="EMBL" id="QIN30577.1"/>
    </source>
</evidence>
<feature type="region of interest" description="Disordered" evidence="5">
    <location>
        <begin position="297"/>
        <end position="323"/>
    </location>
</feature>
<dbReference type="Proteomes" id="UP000501518">
    <property type="component" value="Chromosome"/>
</dbReference>
<dbReference type="GO" id="GO:0008934">
    <property type="term" value="F:inositol monophosphate 1-phosphatase activity"/>
    <property type="evidence" value="ECO:0007669"/>
    <property type="project" value="TreeGrafter"/>
</dbReference>
<dbReference type="PANTHER" id="PTHR20854:SF4">
    <property type="entry name" value="INOSITOL-1-MONOPHOSPHATASE-RELATED"/>
    <property type="match status" value="1"/>
</dbReference>
<keyword evidence="3 4" id="KW-0460">Magnesium</keyword>
<evidence type="ECO:0000256" key="5">
    <source>
        <dbReference type="SAM" id="MobiDB-lite"/>
    </source>
</evidence>
<dbReference type="GO" id="GO:0046872">
    <property type="term" value="F:metal ion binding"/>
    <property type="evidence" value="ECO:0007669"/>
    <property type="project" value="UniProtKB-KW"/>
</dbReference>
<proteinExistence type="predicted"/>
<gene>
    <name evidence="6" type="ORF">EW640_12230</name>
</gene>
<dbReference type="EMBL" id="CP035810">
    <property type="protein sequence ID" value="QIN30577.1"/>
    <property type="molecule type" value="Genomic_DNA"/>
</dbReference>
<feature type="binding site" evidence="4">
    <location>
        <position position="93"/>
    </location>
    <ligand>
        <name>Mg(2+)</name>
        <dbReference type="ChEBI" id="CHEBI:18420"/>
        <label>2</label>
    </ligand>
</feature>
<dbReference type="SUPFAM" id="SSF56655">
    <property type="entry name" value="Carbohydrate phosphatase"/>
    <property type="match status" value="1"/>
</dbReference>
<evidence type="ECO:0000256" key="3">
    <source>
        <dbReference type="ARBA" id="ARBA00022842"/>
    </source>
</evidence>
<evidence type="ECO:0000313" key="7">
    <source>
        <dbReference type="Proteomes" id="UP000501518"/>
    </source>
</evidence>
<keyword evidence="2" id="KW-0378">Hydrolase</keyword>
<dbReference type="PROSITE" id="PS00629">
    <property type="entry name" value="IMP_1"/>
    <property type="match status" value="1"/>
</dbReference>
<dbReference type="InterPro" id="IPR020583">
    <property type="entry name" value="Inositol_monoP_metal-BS"/>
</dbReference>
<sequence>MRHWRQELSAADVEAKGDRNNLVTAADAEIEALVRWYLASRRPGDAMIGEENAAALSVTEVAGGEQIAAGLGVPPAAGAAAGDQPLDWHVDPIDGTVNFVRGIEDYAFSIGVRIPDPGDPDAADPDTWLAGLVAAPELGKVFLARRGQGAWMFEGQVSDLQPVTDDSGGLSAPEVALTRLQGRNPGQRGRLVATGFGYARAQRDEQFAVLPEVMEGFDDMRRAGSAAIDLCQAAAGRVDVYYERRLGLYDYAAGALIVEEAGLHVRRPSHHHGTGDGSDLCIAAGSLEDVERIEAIHRQQRTGQPREPVRPHRRTPRLEYREQ</sequence>
<dbReference type="AlphaFoldDB" id="A0A6G8L0J9"/>